<sequence>MLAVLSTLVCVATLWMIGAVALRMAEESGGKVLAALRGQSGLAEPTFTAVPVRVRSRAVVQQRPVRVTPKQRAVA</sequence>
<organism evidence="1 2">
    <name type="scientific">Sphingomonas piscis</name>
    <dbReference type="NCBI Taxonomy" id="2714943"/>
    <lineage>
        <taxon>Bacteria</taxon>
        <taxon>Pseudomonadati</taxon>
        <taxon>Pseudomonadota</taxon>
        <taxon>Alphaproteobacteria</taxon>
        <taxon>Sphingomonadales</taxon>
        <taxon>Sphingomonadaceae</taxon>
        <taxon>Sphingomonas</taxon>
    </lineage>
</organism>
<evidence type="ECO:0000313" key="2">
    <source>
        <dbReference type="Proteomes" id="UP000503222"/>
    </source>
</evidence>
<name>A0A6G7YLE2_9SPHN</name>
<accession>A0A6G7YLE2</accession>
<dbReference type="EMBL" id="CP049869">
    <property type="protein sequence ID" value="QIK77563.1"/>
    <property type="molecule type" value="Genomic_DNA"/>
</dbReference>
<dbReference type="AlphaFoldDB" id="A0A6G7YLE2"/>
<gene>
    <name evidence="1" type="ORF">G7077_00125</name>
</gene>
<protein>
    <submittedName>
        <fullName evidence="1">Uncharacterized protein</fullName>
    </submittedName>
</protein>
<dbReference type="RefSeq" id="WP_166409959.1">
    <property type="nucleotide sequence ID" value="NZ_CP049869.1"/>
</dbReference>
<dbReference type="KEGG" id="spii:G7077_00125"/>
<keyword evidence="2" id="KW-1185">Reference proteome</keyword>
<dbReference type="Proteomes" id="UP000503222">
    <property type="component" value="Chromosome"/>
</dbReference>
<proteinExistence type="predicted"/>
<reference evidence="1 2" key="1">
    <citation type="submission" date="2020-03" db="EMBL/GenBank/DDBJ databases">
        <title>Sphingomonas sp. nov., isolated from fish.</title>
        <authorList>
            <person name="Hyun D.-W."/>
            <person name="Bae J.-W."/>
        </authorList>
    </citation>
    <scope>NUCLEOTIDE SEQUENCE [LARGE SCALE GENOMIC DNA]</scope>
    <source>
        <strain evidence="1 2">HDW15B</strain>
    </source>
</reference>
<evidence type="ECO:0000313" key="1">
    <source>
        <dbReference type="EMBL" id="QIK77563.1"/>
    </source>
</evidence>